<keyword evidence="1" id="KW-0812">Transmembrane</keyword>
<keyword evidence="1" id="KW-1133">Transmembrane helix</keyword>
<feature type="transmembrane region" description="Helical" evidence="1">
    <location>
        <begin position="100"/>
        <end position="122"/>
    </location>
</feature>
<evidence type="ECO:0008006" key="4">
    <source>
        <dbReference type="Google" id="ProtNLM"/>
    </source>
</evidence>
<keyword evidence="3" id="KW-1185">Reference proteome</keyword>
<dbReference type="AlphaFoldDB" id="A0A4S2H0V0"/>
<feature type="transmembrane region" description="Helical" evidence="1">
    <location>
        <begin position="134"/>
        <end position="160"/>
    </location>
</feature>
<gene>
    <name evidence="2" type="ORF">E5163_08400</name>
</gene>
<protein>
    <recommendedName>
        <fullName evidence="4">DoxX family membrane protein</fullName>
    </recommendedName>
</protein>
<dbReference type="Proteomes" id="UP000308054">
    <property type="component" value="Unassembled WGS sequence"/>
</dbReference>
<evidence type="ECO:0000313" key="2">
    <source>
        <dbReference type="EMBL" id="TGY89135.1"/>
    </source>
</evidence>
<evidence type="ECO:0000313" key="3">
    <source>
        <dbReference type="Proteomes" id="UP000308054"/>
    </source>
</evidence>
<name>A0A4S2H0V0_9PROT</name>
<organism evidence="2 3">
    <name type="scientific">Marinicauda algicola</name>
    <dbReference type="NCBI Taxonomy" id="2029849"/>
    <lineage>
        <taxon>Bacteria</taxon>
        <taxon>Pseudomonadati</taxon>
        <taxon>Pseudomonadota</taxon>
        <taxon>Alphaproteobacteria</taxon>
        <taxon>Maricaulales</taxon>
        <taxon>Maricaulaceae</taxon>
        <taxon>Marinicauda</taxon>
    </lineage>
</organism>
<evidence type="ECO:0000256" key="1">
    <source>
        <dbReference type="SAM" id="Phobius"/>
    </source>
</evidence>
<proteinExistence type="predicted"/>
<dbReference type="OrthoDB" id="7631099at2"/>
<sequence length="179" mass="18734">MDGAERFQQLFERDAKPAHAKAGPAKAPACPPPRRPGGTLIDGLVGLAIRMSLAALLWSWARGNALSPRDWADLAAWARPEPGFVAAVGVWLPRFVDPGFVAFVILAAASLVALALAAGFLARIAGLLTVAVSAYYALFILPEAWTSALVMGALGLYLALRGAGPVSIDFAAMRLSRLG</sequence>
<accession>A0A4S2H0V0</accession>
<comment type="caution">
    <text evidence="2">The sequence shown here is derived from an EMBL/GenBank/DDBJ whole genome shotgun (WGS) entry which is preliminary data.</text>
</comment>
<dbReference type="EMBL" id="SRXW01000002">
    <property type="protein sequence ID" value="TGY89135.1"/>
    <property type="molecule type" value="Genomic_DNA"/>
</dbReference>
<keyword evidence="1" id="KW-0472">Membrane</keyword>
<reference evidence="2 3" key="1">
    <citation type="journal article" date="2017" name="Int. J. Syst. Evol. Microbiol.">
        <title>Marinicauda algicola sp. nov., isolated from a marine red alga Rhodosorus marinus.</title>
        <authorList>
            <person name="Jeong S.E."/>
            <person name="Jeon S.H."/>
            <person name="Chun B.H."/>
            <person name="Kim D.W."/>
            <person name="Jeon C.O."/>
        </authorList>
    </citation>
    <scope>NUCLEOTIDE SEQUENCE [LARGE SCALE GENOMIC DNA]</scope>
    <source>
        <strain evidence="2 3">JCM 31718</strain>
    </source>
</reference>